<dbReference type="InterPro" id="IPR011990">
    <property type="entry name" value="TPR-like_helical_dom_sf"/>
</dbReference>
<dbReference type="InterPro" id="IPR036249">
    <property type="entry name" value="Thioredoxin-like_sf"/>
</dbReference>
<dbReference type="OrthoDB" id="2121326at2759"/>
<dbReference type="AlphaFoldDB" id="A0A6A1VUP0"/>
<evidence type="ECO:0000256" key="1">
    <source>
        <dbReference type="ARBA" id="ARBA00022737"/>
    </source>
</evidence>
<dbReference type="SUPFAM" id="SSF52833">
    <property type="entry name" value="Thioredoxin-like"/>
    <property type="match status" value="1"/>
</dbReference>
<evidence type="ECO:0000259" key="4">
    <source>
        <dbReference type="Pfam" id="PF00085"/>
    </source>
</evidence>
<evidence type="ECO:0000313" key="5">
    <source>
        <dbReference type="EMBL" id="KAB1216493.1"/>
    </source>
</evidence>
<feature type="domain" description="Thioredoxin" evidence="4">
    <location>
        <begin position="423"/>
        <end position="509"/>
    </location>
</feature>
<dbReference type="InterPro" id="IPR044534">
    <property type="entry name" value="TTL1-4"/>
</dbReference>
<dbReference type="GO" id="GO:0006950">
    <property type="term" value="P:response to stress"/>
    <property type="evidence" value="ECO:0007669"/>
    <property type="project" value="UniProtKB-ARBA"/>
</dbReference>
<organism evidence="5 6">
    <name type="scientific">Morella rubra</name>
    <name type="common">Chinese bayberry</name>
    <dbReference type="NCBI Taxonomy" id="262757"/>
    <lineage>
        <taxon>Eukaryota</taxon>
        <taxon>Viridiplantae</taxon>
        <taxon>Streptophyta</taxon>
        <taxon>Embryophyta</taxon>
        <taxon>Tracheophyta</taxon>
        <taxon>Spermatophyta</taxon>
        <taxon>Magnoliopsida</taxon>
        <taxon>eudicotyledons</taxon>
        <taxon>Gunneridae</taxon>
        <taxon>Pentapetalae</taxon>
        <taxon>rosids</taxon>
        <taxon>fabids</taxon>
        <taxon>Fagales</taxon>
        <taxon>Myricaceae</taxon>
        <taxon>Morella</taxon>
    </lineage>
</organism>
<keyword evidence="1" id="KW-0677">Repeat</keyword>
<gene>
    <name evidence="5" type="ORF">CJ030_MR4G023094</name>
</gene>
<dbReference type="PANTHER" id="PTHR46050">
    <property type="entry name" value="TPR REPEAT-CONTAINING THIOREDOXIN"/>
    <property type="match status" value="1"/>
</dbReference>
<reference evidence="5 6" key="1">
    <citation type="journal article" date="2019" name="Plant Biotechnol. J.">
        <title>The red bayberry genome and genetic basis of sex determination.</title>
        <authorList>
            <person name="Jia H.M."/>
            <person name="Jia H.J."/>
            <person name="Cai Q.L."/>
            <person name="Wang Y."/>
            <person name="Zhao H.B."/>
            <person name="Yang W.F."/>
            <person name="Wang G.Y."/>
            <person name="Li Y.H."/>
            <person name="Zhan D.L."/>
            <person name="Shen Y.T."/>
            <person name="Niu Q.F."/>
            <person name="Chang L."/>
            <person name="Qiu J."/>
            <person name="Zhao L."/>
            <person name="Xie H.B."/>
            <person name="Fu W.Y."/>
            <person name="Jin J."/>
            <person name="Li X.W."/>
            <person name="Jiao Y."/>
            <person name="Zhou C.C."/>
            <person name="Tu T."/>
            <person name="Chai C.Y."/>
            <person name="Gao J.L."/>
            <person name="Fan L.J."/>
            <person name="van de Weg E."/>
            <person name="Wang J.Y."/>
            <person name="Gao Z.S."/>
        </authorList>
    </citation>
    <scope>NUCLEOTIDE SEQUENCE [LARGE SCALE GENOMIC DNA]</scope>
    <source>
        <tissue evidence="5">Leaves</tissue>
    </source>
</reference>
<dbReference type="FunFam" id="3.40.30.10:FF:000211">
    <property type="entry name" value="TPR repeat-containing thioredoxin TTL4"/>
    <property type="match status" value="1"/>
</dbReference>
<evidence type="ECO:0000313" key="6">
    <source>
        <dbReference type="Proteomes" id="UP000516437"/>
    </source>
</evidence>
<dbReference type="Pfam" id="PF13181">
    <property type="entry name" value="TPR_8"/>
    <property type="match status" value="1"/>
</dbReference>
<dbReference type="SMART" id="SM00028">
    <property type="entry name" value="TPR"/>
    <property type="match status" value="6"/>
</dbReference>
<dbReference type="Gene3D" id="1.25.40.10">
    <property type="entry name" value="Tetratricopeptide repeat domain"/>
    <property type="match status" value="1"/>
</dbReference>
<dbReference type="GO" id="GO:0005737">
    <property type="term" value="C:cytoplasm"/>
    <property type="evidence" value="ECO:0007669"/>
    <property type="project" value="TreeGrafter"/>
</dbReference>
<evidence type="ECO:0000256" key="2">
    <source>
        <dbReference type="ARBA" id="ARBA00022803"/>
    </source>
</evidence>
<dbReference type="SUPFAM" id="SSF81901">
    <property type="entry name" value="HCP-like"/>
    <property type="match status" value="1"/>
</dbReference>
<protein>
    <submittedName>
        <fullName evidence="5">TPR repeat-containing thioredoxin TTL1</fullName>
    </submittedName>
</protein>
<feature type="repeat" description="TPR" evidence="3">
    <location>
        <begin position="237"/>
        <end position="270"/>
    </location>
</feature>
<dbReference type="PROSITE" id="PS50005">
    <property type="entry name" value="TPR"/>
    <property type="match status" value="2"/>
</dbReference>
<keyword evidence="2 3" id="KW-0802">TPR repeat</keyword>
<dbReference type="Gene3D" id="3.40.30.10">
    <property type="entry name" value="Glutaredoxin"/>
    <property type="match status" value="1"/>
</dbReference>
<evidence type="ECO:0000256" key="3">
    <source>
        <dbReference type="PROSITE-ProRule" id="PRU00339"/>
    </source>
</evidence>
<accession>A0A6A1VUP0</accession>
<dbReference type="PANTHER" id="PTHR46050:SF3">
    <property type="entry name" value="TPR REPEAT-CONTAINING THIOREDOXIN TTL1"/>
    <property type="match status" value="1"/>
</dbReference>
<dbReference type="InterPro" id="IPR019734">
    <property type="entry name" value="TPR_rpt"/>
</dbReference>
<dbReference type="CDD" id="cd02947">
    <property type="entry name" value="TRX_family"/>
    <property type="match status" value="1"/>
</dbReference>
<dbReference type="Pfam" id="PF00515">
    <property type="entry name" value="TPR_1"/>
    <property type="match status" value="1"/>
</dbReference>
<comment type="caution">
    <text evidence="5">The sequence shown here is derived from an EMBL/GenBank/DDBJ whole genome shotgun (WGS) entry which is preliminary data.</text>
</comment>
<sequence length="517" mass="58256">MRGYLAPKNANSTNSLSSGGVEYVRKAMGSVDPEEVKRAGNDLYSTGHLAEALSLYDRAIVLSPDNAVYRNNRAAALTRLGRLGEALRECEEAVRLDPNYKRAQQRLGYLFLRFWAYTLTEVHSRLGQVENAKKYFTISEMYPDQVGLQKLQPVEKHLRQCTDARRVNDWRSALRECDAAIAAGADSSPQLFMCRVEALLKLLQIKDAESSILNIPKLEPSTASCSQCRFFGMLSEAYLHFVQAQTEMALGRFENAVTAAERAAQLDPRNVEVALLLKNVKFVARARARGNDLFKSERFTEACSAYAEGLKLDPFNSVLYCNRAACWFKLGQWGNSIEDCNQALHIQPNYTKALLRRAASNSKLEIWVDAVKDYEALQRELPDDKEVAESLFHARIALKKSRGEEVHNMKFGGEVEEVSCLEQFRAAISLPGVSVVHFKSAFSFESMDISPFVDTLCSRYPSINFLKVDIERSPTVANAENVRLVPTFKIYKNGSRVKEIVCPTRDVLEHSVRRYSF</sequence>
<dbReference type="Proteomes" id="UP000516437">
    <property type="component" value="Chromosome 4"/>
</dbReference>
<feature type="repeat" description="TPR" evidence="3">
    <location>
        <begin position="33"/>
        <end position="66"/>
    </location>
</feature>
<dbReference type="InterPro" id="IPR013766">
    <property type="entry name" value="Thioredoxin_domain"/>
</dbReference>
<dbReference type="Pfam" id="PF13432">
    <property type="entry name" value="TPR_16"/>
    <property type="match status" value="1"/>
</dbReference>
<proteinExistence type="predicted"/>
<name>A0A6A1VUP0_9ROSI</name>
<dbReference type="EMBL" id="RXIC02000022">
    <property type="protein sequence ID" value="KAB1216493.1"/>
    <property type="molecule type" value="Genomic_DNA"/>
</dbReference>
<dbReference type="Pfam" id="PF00085">
    <property type="entry name" value="Thioredoxin"/>
    <property type="match status" value="1"/>
</dbReference>
<keyword evidence="6" id="KW-1185">Reference proteome</keyword>